<keyword evidence="5 8" id="KW-0175">Coiled coil</keyword>
<dbReference type="AlphaFoldDB" id="A0A0D0DYR6"/>
<feature type="compositionally biased region" description="Basic and acidic residues" evidence="9">
    <location>
        <begin position="247"/>
        <end position="320"/>
    </location>
</feature>
<dbReference type="InterPro" id="IPR051376">
    <property type="entry name" value="CWC25_splicing_factor"/>
</dbReference>
<dbReference type="Proteomes" id="UP000054538">
    <property type="component" value="Unassembled WGS sequence"/>
</dbReference>
<dbReference type="GO" id="GO:0005684">
    <property type="term" value="C:U2-type spliceosomal complex"/>
    <property type="evidence" value="ECO:0007669"/>
    <property type="project" value="TreeGrafter"/>
</dbReference>
<feature type="compositionally biased region" description="Low complexity" evidence="9">
    <location>
        <begin position="338"/>
        <end position="350"/>
    </location>
</feature>
<evidence type="ECO:0000256" key="3">
    <source>
        <dbReference type="ARBA" id="ARBA00022664"/>
    </source>
</evidence>
<keyword evidence="3" id="KW-0507">mRNA processing</keyword>
<dbReference type="PANTHER" id="PTHR16196:SF0">
    <property type="entry name" value="PRE-MRNA-SPLICING FACTOR CWC25 HOMOLOG"/>
    <property type="match status" value="1"/>
</dbReference>
<feature type="domain" description="CBF1-interacting co-repressor CIR N-terminal" evidence="10">
    <location>
        <begin position="11"/>
        <end position="47"/>
    </location>
</feature>
<evidence type="ECO:0000256" key="7">
    <source>
        <dbReference type="ARBA" id="ARBA00023242"/>
    </source>
</evidence>
<reference evidence="11 12" key="1">
    <citation type="submission" date="2014-04" db="EMBL/GenBank/DDBJ databases">
        <authorList>
            <consortium name="DOE Joint Genome Institute"/>
            <person name="Kuo A."/>
            <person name="Kohler A."/>
            <person name="Jargeat P."/>
            <person name="Nagy L.G."/>
            <person name="Floudas D."/>
            <person name="Copeland A."/>
            <person name="Barry K.W."/>
            <person name="Cichocki N."/>
            <person name="Veneault-Fourrey C."/>
            <person name="LaButti K."/>
            <person name="Lindquist E.A."/>
            <person name="Lipzen A."/>
            <person name="Lundell T."/>
            <person name="Morin E."/>
            <person name="Murat C."/>
            <person name="Sun H."/>
            <person name="Tunlid A."/>
            <person name="Henrissat B."/>
            <person name="Grigoriev I.V."/>
            <person name="Hibbett D.S."/>
            <person name="Martin F."/>
            <person name="Nordberg H.P."/>
            <person name="Cantor M.N."/>
            <person name="Hua S.X."/>
        </authorList>
    </citation>
    <scope>NUCLEOTIDE SEQUENCE [LARGE SCALE GENOMIC DNA]</scope>
    <source>
        <strain evidence="11 12">Ve08.2h10</strain>
    </source>
</reference>
<dbReference type="HOGENOM" id="CLU_025093_0_0_1"/>
<dbReference type="InParanoid" id="A0A0D0DYR6"/>
<dbReference type="PANTHER" id="PTHR16196">
    <property type="entry name" value="CELL CYCLE CONTROL PROTEIN CWF25"/>
    <property type="match status" value="1"/>
</dbReference>
<feature type="region of interest" description="Disordered" evidence="9">
    <location>
        <begin position="154"/>
        <end position="379"/>
    </location>
</feature>
<feature type="compositionally biased region" description="Basic residues" evidence="9">
    <location>
        <begin position="321"/>
        <end position="337"/>
    </location>
</feature>
<dbReference type="InterPro" id="IPR022209">
    <property type="entry name" value="CWC25"/>
</dbReference>
<keyword evidence="6" id="KW-0508">mRNA splicing</keyword>
<gene>
    <name evidence="11" type="ORF">PAXRUDRAFT_820971</name>
</gene>
<evidence type="ECO:0000259" key="10">
    <source>
        <dbReference type="SMART" id="SM01083"/>
    </source>
</evidence>
<protein>
    <recommendedName>
        <fullName evidence="10">CBF1-interacting co-repressor CIR N-terminal domain-containing protein</fullName>
    </recommendedName>
</protein>
<keyword evidence="7" id="KW-0539">Nucleus</keyword>
<dbReference type="GO" id="GO:0000398">
    <property type="term" value="P:mRNA splicing, via spliceosome"/>
    <property type="evidence" value="ECO:0007669"/>
    <property type="project" value="TreeGrafter"/>
</dbReference>
<feature type="coiled-coil region" evidence="8">
    <location>
        <begin position="380"/>
        <end position="407"/>
    </location>
</feature>
<sequence>MGGGDLNMKKSWHPLLLKNQERVWLEEKKALEEKKKLDQLRKEKEEERQLQELQRLQEEQTGKKRTEKLEWMYATPATGSNQNHNELEDYLLGKKRVDKILTADDNAKLGASHKSFIAVQNANTARDVAAKIREDPLLAMKQQEQAAYQALMSNPLRLRELQERNGIKPKKDKKEKKRDKKERKEKKEKARTSDIDDRGRGRSQSPSVSPGDYYRRRRSPSYDRYDRDRSRRSPIAHAPRSRSPVRSHRDDRINDFDEYRSRRSRGRTPDSHRRRRDDRSPKRYAEDRVHTWPRSDESEDNGRGYRRGEERGNRYPDDMRKRRRSSSPAHGHVKRTRITPSPSQSRSPRPGGSVTKPSNDTEGRAARLAAMQSHASTVEVERQKRLLELLAKEKAELEAENEARARSKGMGGFLSQEQKNVFGGVGGLEDRIKRGRGGLVVDAD</sequence>
<dbReference type="STRING" id="930991.A0A0D0DYR6"/>
<evidence type="ECO:0000256" key="5">
    <source>
        <dbReference type="ARBA" id="ARBA00023054"/>
    </source>
</evidence>
<feature type="compositionally biased region" description="Basic residues" evidence="9">
    <location>
        <begin position="232"/>
        <end position="246"/>
    </location>
</feature>
<accession>A0A0D0DYR6</accession>
<dbReference type="Pfam" id="PF12542">
    <property type="entry name" value="CWC25"/>
    <property type="match status" value="1"/>
</dbReference>
<comment type="similarity">
    <text evidence="2">Belongs to the CWC25 family.</text>
</comment>
<organism evidence="11 12">
    <name type="scientific">Paxillus rubicundulus Ve08.2h10</name>
    <dbReference type="NCBI Taxonomy" id="930991"/>
    <lineage>
        <taxon>Eukaryota</taxon>
        <taxon>Fungi</taxon>
        <taxon>Dikarya</taxon>
        <taxon>Basidiomycota</taxon>
        <taxon>Agaricomycotina</taxon>
        <taxon>Agaricomycetes</taxon>
        <taxon>Agaricomycetidae</taxon>
        <taxon>Boletales</taxon>
        <taxon>Paxilineae</taxon>
        <taxon>Paxillaceae</taxon>
        <taxon>Paxillus</taxon>
    </lineage>
</organism>
<evidence type="ECO:0000256" key="1">
    <source>
        <dbReference type="ARBA" id="ARBA00004123"/>
    </source>
</evidence>
<feature type="region of interest" description="Disordered" evidence="9">
    <location>
        <begin position="35"/>
        <end position="62"/>
    </location>
</feature>
<evidence type="ECO:0000313" key="11">
    <source>
        <dbReference type="EMBL" id="KIL00969.1"/>
    </source>
</evidence>
<feature type="compositionally biased region" description="Basic and acidic residues" evidence="9">
    <location>
        <begin position="185"/>
        <end position="200"/>
    </location>
</feature>
<dbReference type="EMBL" id="KN824823">
    <property type="protein sequence ID" value="KIL00969.1"/>
    <property type="molecule type" value="Genomic_DNA"/>
</dbReference>
<feature type="compositionally biased region" description="Basic and acidic residues" evidence="9">
    <location>
        <begin position="220"/>
        <end position="231"/>
    </location>
</feature>
<dbReference type="FunCoup" id="A0A0D0DYR6">
    <property type="interactions" value="262"/>
</dbReference>
<dbReference type="Pfam" id="PF10197">
    <property type="entry name" value="Cir_N"/>
    <property type="match status" value="1"/>
</dbReference>
<evidence type="ECO:0000313" key="12">
    <source>
        <dbReference type="Proteomes" id="UP000054538"/>
    </source>
</evidence>
<name>A0A0D0DYR6_9AGAM</name>
<evidence type="ECO:0000256" key="4">
    <source>
        <dbReference type="ARBA" id="ARBA00022728"/>
    </source>
</evidence>
<evidence type="ECO:0000256" key="6">
    <source>
        <dbReference type="ARBA" id="ARBA00023187"/>
    </source>
</evidence>
<keyword evidence="4" id="KW-0747">Spliceosome</keyword>
<comment type="subcellular location">
    <subcellularLocation>
        <location evidence="1">Nucleus</location>
    </subcellularLocation>
</comment>
<feature type="compositionally biased region" description="Basic residues" evidence="9">
    <location>
        <begin position="167"/>
        <end position="184"/>
    </location>
</feature>
<evidence type="ECO:0000256" key="8">
    <source>
        <dbReference type="SAM" id="Coils"/>
    </source>
</evidence>
<feature type="compositionally biased region" description="Basic and acidic residues" evidence="9">
    <location>
        <begin position="157"/>
        <end position="166"/>
    </location>
</feature>
<keyword evidence="12" id="KW-1185">Reference proteome</keyword>
<proteinExistence type="inferred from homology"/>
<dbReference type="OrthoDB" id="21123at2759"/>
<dbReference type="SMART" id="SM01083">
    <property type="entry name" value="Cir_N"/>
    <property type="match status" value="1"/>
</dbReference>
<evidence type="ECO:0000256" key="9">
    <source>
        <dbReference type="SAM" id="MobiDB-lite"/>
    </source>
</evidence>
<reference evidence="12" key="2">
    <citation type="submission" date="2015-01" db="EMBL/GenBank/DDBJ databases">
        <title>Evolutionary Origins and Diversification of the Mycorrhizal Mutualists.</title>
        <authorList>
            <consortium name="DOE Joint Genome Institute"/>
            <consortium name="Mycorrhizal Genomics Consortium"/>
            <person name="Kohler A."/>
            <person name="Kuo A."/>
            <person name="Nagy L.G."/>
            <person name="Floudas D."/>
            <person name="Copeland A."/>
            <person name="Barry K.W."/>
            <person name="Cichocki N."/>
            <person name="Veneault-Fourrey C."/>
            <person name="LaButti K."/>
            <person name="Lindquist E.A."/>
            <person name="Lipzen A."/>
            <person name="Lundell T."/>
            <person name="Morin E."/>
            <person name="Murat C."/>
            <person name="Riley R."/>
            <person name="Ohm R."/>
            <person name="Sun H."/>
            <person name="Tunlid A."/>
            <person name="Henrissat B."/>
            <person name="Grigoriev I.V."/>
            <person name="Hibbett D.S."/>
            <person name="Martin F."/>
        </authorList>
    </citation>
    <scope>NUCLEOTIDE SEQUENCE [LARGE SCALE GENOMIC DNA]</scope>
    <source>
        <strain evidence="12">Ve08.2h10</strain>
    </source>
</reference>
<evidence type="ECO:0000256" key="2">
    <source>
        <dbReference type="ARBA" id="ARBA00006695"/>
    </source>
</evidence>
<dbReference type="InterPro" id="IPR019339">
    <property type="entry name" value="CIR_N_dom"/>
</dbReference>